<dbReference type="InterPro" id="IPR036869">
    <property type="entry name" value="J_dom_sf"/>
</dbReference>
<protein>
    <submittedName>
        <fullName evidence="4">Uncharacterized protein</fullName>
    </submittedName>
</protein>
<reference evidence="4" key="1">
    <citation type="submission" date="2018-02" db="EMBL/GenBank/DDBJ databases">
        <authorList>
            <person name="Silar P."/>
        </authorList>
    </citation>
    <scope>NUCLEOTIDE SEQUENCE [LARGE SCALE GENOMIC DNA]</scope>
    <source>
        <strain evidence="4">T</strain>
    </source>
</reference>
<evidence type="ECO:0000256" key="1">
    <source>
        <dbReference type="SAM" id="MobiDB-lite"/>
    </source>
</evidence>
<feature type="chain" id="PRO_5047390933" evidence="3">
    <location>
        <begin position="21"/>
        <end position="374"/>
    </location>
</feature>
<evidence type="ECO:0000313" key="4">
    <source>
        <dbReference type="EMBL" id="VBB87271.1"/>
    </source>
</evidence>
<dbReference type="EMBL" id="LR026970">
    <property type="protein sequence ID" value="VBB87271.1"/>
    <property type="molecule type" value="Genomic_DNA"/>
</dbReference>
<keyword evidence="2" id="KW-1133">Transmembrane helix</keyword>
<feature type="transmembrane region" description="Helical" evidence="2">
    <location>
        <begin position="252"/>
        <end position="271"/>
    </location>
</feature>
<evidence type="ECO:0000256" key="3">
    <source>
        <dbReference type="SAM" id="SignalP"/>
    </source>
</evidence>
<feature type="region of interest" description="Disordered" evidence="1">
    <location>
        <begin position="144"/>
        <end position="179"/>
    </location>
</feature>
<dbReference type="SUPFAM" id="SSF46565">
    <property type="entry name" value="Chaperone J-domain"/>
    <property type="match status" value="1"/>
</dbReference>
<dbReference type="Gene3D" id="1.10.287.110">
    <property type="entry name" value="DnaJ domain"/>
    <property type="match status" value="1"/>
</dbReference>
<dbReference type="Proteomes" id="UP000280685">
    <property type="component" value="Chromosome 7"/>
</dbReference>
<organism evidence="4 5">
    <name type="scientific">Podospora comata</name>
    <dbReference type="NCBI Taxonomy" id="48703"/>
    <lineage>
        <taxon>Eukaryota</taxon>
        <taxon>Fungi</taxon>
        <taxon>Dikarya</taxon>
        <taxon>Ascomycota</taxon>
        <taxon>Pezizomycotina</taxon>
        <taxon>Sordariomycetes</taxon>
        <taxon>Sordariomycetidae</taxon>
        <taxon>Sordariales</taxon>
        <taxon>Podosporaceae</taxon>
        <taxon>Podospora</taxon>
    </lineage>
</organism>
<name>A0ABY6SM24_PODCO</name>
<sequence>MYAPVVIYAVLLMALPLVDSAIAHSSPYSILDVTASASQAQIDRAYEDLLQTLQDQNEKGLWSGEGDQELLAKKIAEIQNAHLTLTDSLERCFWHRDTGVRDWYGRPFLCWDEMVKDKLEALRDAIAQDDFSKLTWRPRSSRYSMLPAAKPDQEPAQVTDSSSTQEPLVTTTETPEHKTSKVDVVTEPAAKVTPESITTKAADEVTRAWSTISAVLSYPFTVVIPQLGTWFAAAKPIVVSYSEMALAQAKTWLAILWAFVWLVATTVWSYLATSFKLAWKYLGPLAPSPSSESIPADAAPQPTIRSNAGFNADIIRSLDGEQETVLTKLTSLAPIPDSTATVLLASTTNPLRYQSQFGSATAGKVSTITTKPSY</sequence>
<keyword evidence="3" id="KW-0732">Signal</keyword>
<proteinExistence type="predicted"/>
<gene>
    <name evidence="4" type="ORF">PODCO_700695</name>
</gene>
<keyword evidence="5" id="KW-1185">Reference proteome</keyword>
<evidence type="ECO:0000313" key="5">
    <source>
        <dbReference type="Proteomes" id="UP000280685"/>
    </source>
</evidence>
<evidence type="ECO:0000256" key="2">
    <source>
        <dbReference type="SAM" id="Phobius"/>
    </source>
</evidence>
<keyword evidence="2" id="KW-0472">Membrane</keyword>
<feature type="signal peptide" evidence="3">
    <location>
        <begin position="1"/>
        <end position="20"/>
    </location>
</feature>
<feature type="compositionally biased region" description="Polar residues" evidence="1">
    <location>
        <begin position="156"/>
        <end position="173"/>
    </location>
</feature>
<keyword evidence="2" id="KW-0812">Transmembrane</keyword>
<accession>A0ABY6SM24</accession>